<keyword evidence="1" id="KW-0378">Hydrolase</keyword>
<dbReference type="InterPro" id="IPR050695">
    <property type="entry name" value="N-acetylmuramoyl_amidase_3"/>
</dbReference>
<organism evidence="3 4">
    <name type="scientific">Proteiniclasticum sediminis</name>
    <dbReference type="NCBI Taxonomy" id="2804028"/>
    <lineage>
        <taxon>Bacteria</taxon>
        <taxon>Bacillati</taxon>
        <taxon>Bacillota</taxon>
        <taxon>Clostridia</taxon>
        <taxon>Eubacteriales</taxon>
        <taxon>Clostridiaceae</taxon>
        <taxon>Proteiniclasticum</taxon>
    </lineage>
</organism>
<dbReference type="InterPro" id="IPR002508">
    <property type="entry name" value="MurNAc-LAA_cat"/>
</dbReference>
<name>A0A941HR02_9CLOT</name>
<dbReference type="RefSeq" id="WP_211801530.1">
    <property type="nucleotide sequence ID" value="NZ_JAGSCS010000011.1"/>
</dbReference>
<dbReference type="Pfam" id="PF01520">
    <property type="entry name" value="Amidase_3"/>
    <property type="match status" value="1"/>
</dbReference>
<evidence type="ECO:0000256" key="1">
    <source>
        <dbReference type="ARBA" id="ARBA00022801"/>
    </source>
</evidence>
<dbReference type="Gene3D" id="3.40.630.40">
    <property type="entry name" value="Zn-dependent exopeptidases"/>
    <property type="match status" value="1"/>
</dbReference>
<dbReference type="GO" id="GO:0009253">
    <property type="term" value="P:peptidoglycan catabolic process"/>
    <property type="evidence" value="ECO:0007669"/>
    <property type="project" value="InterPro"/>
</dbReference>
<dbReference type="Gene3D" id="1.25.40.10">
    <property type="entry name" value="Tetratricopeptide repeat domain"/>
    <property type="match status" value="1"/>
</dbReference>
<dbReference type="SMART" id="SM00646">
    <property type="entry name" value="Ami_3"/>
    <property type="match status" value="1"/>
</dbReference>
<dbReference type="Proteomes" id="UP000675379">
    <property type="component" value="Unassembled WGS sequence"/>
</dbReference>
<dbReference type="GO" id="GO:0030288">
    <property type="term" value="C:outer membrane-bounded periplasmic space"/>
    <property type="evidence" value="ECO:0007669"/>
    <property type="project" value="TreeGrafter"/>
</dbReference>
<evidence type="ECO:0000313" key="3">
    <source>
        <dbReference type="EMBL" id="MBR0576520.1"/>
    </source>
</evidence>
<protein>
    <submittedName>
        <fullName evidence="3">N-acetylmuramoyl-L-alanine amidase</fullName>
    </submittedName>
</protein>
<dbReference type="PANTHER" id="PTHR30404:SF0">
    <property type="entry name" value="N-ACETYLMURAMOYL-L-ALANINE AMIDASE AMIC"/>
    <property type="match status" value="1"/>
</dbReference>
<keyword evidence="4" id="KW-1185">Reference proteome</keyword>
<reference evidence="3" key="1">
    <citation type="submission" date="2021-04" db="EMBL/GenBank/DDBJ databases">
        <title>Proteiniclasticum sedimins sp. nov., an obligate anaerobic bacterium isolated from anaerobic sludge.</title>
        <authorList>
            <person name="Liu J."/>
        </authorList>
    </citation>
    <scope>NUCLEOTIDE SEQUENCE</scope>
    <source>
        <strain evidence="3">BAD-10</strain>
    </source>
</reference>
<feature type="domain" description="MurNAc-LAA" evidence="2">
    <location>
        <begin position="266"/>
        <end position="385"/>
    </location>
</feature>
<dbReference type="SUPFAM" id="SSF48452">
    <property type="entry name" value="TPR-like"/>
    <property type="match status" value="1"/>
</dbReference>
<evidence type="ECO:0000259" key="2">
    <source>
        <dbReference type="SMART" id="SM00646"/>
    </source>
</evidence>
<comment type="caution">
    <text evidence="3">The sequence shown here is derived from an EMBL/GenBank/DDBJ whole genome shotgun (WGS) entry which is preliminary data.</text>
</comment>
<dbReference type="AlphaFoldDB" id="A0A941HR02"/>
<evidence type="ECO:0000313" key="4">
    <source>
        <dbReference type="Proteomes" id="UP000675379"/>
    </source>
</evidence>
<dbReference type="InterPro" id="IPR011990">
    <property type="entry name" value="TPR-like_helical_dom_sf"/>
</dbReference>
<dbReference type="SUPFAM" id="SSF53187">
    <property type="entry name" value="Zn-dependent exopeptidases"/>
    <property type="match status" value="1"/>
</dbReference>
<sequence>MKKYGILLLLLSLFLGISGCASDRREELKEKLLQGEALIAMEKFEEAETFFEALLVDNPDNITIMEKRDFSRELKLSREKLQEASDLLEDEQYAEAFAVLKEISKNDEGGLESKENLLQDIQGAYLTKAESLAGENRYAEALAELEEYLTFAGEDEKIMAALEDIKERKIAYETPPPEPPPVPKIIVIDPGHQLKGNYAKEPVGPGSAILKTKVSSGTQGRVTRVPEYVLNLQISVKLRDRLQAEGYTVILTRESHDVNLSNKERAEMANGAKADLFLRIHANGNDDPSVSGIMTIYPSLENPFVAALSPESLRLSTLLHDEMVKVTGTKSGGIRAMDDLTGINWAQMPVSLVELGYMSNPEEDVLLSTPQYQDQLVEGLVRGIQRFFENLP</sequence>
<dbReference type="CDD" id="cd02696">
    <property type="entry name" value="MurNAc-LAA"/>
    <property type="match status" value="1"/>
</dbReference>
<dbReference type="PANTHER" id="PTHR30404">
    <property type="entry name" value="N-ACETYLMURAMOYL-L-ALANINE AMIDASE"/>
    <property type="match status" value="1"/>
</dbReference>
<gene>
    <name evidence="3" type="ORF">KCG48_09220</name>
</gene>
<dbReference type="GO" id="GO:0008745">
    <property type="term" value="F:N-acetylmuramoyl-L-alanine amidase activity"/>
    <property type="evidence" value="ECO:0007669"/>
    <property type="project" value="InterPro"/>
</dbReference>
<dbReference type="PROSITE" id="PS51257">
    <property type="entry name" value="PROKAR_LIPOPROTEIN"/>
    <property type="match status" value="1"/>
</dbReference>
<proteinExistence type="predicted"/>
<accession>A0A941HR02</accession>
<dbReference type="EMBL" id="JAGSCS010000011">
    <property type="protein sequence ID" value="MBR0576520.1"/>
    <property type="molecule type" value="Genomic_DNA"/>
</dbReference>